<gene>
    <name evidence="13" type="ORF">WHR41_04202</name>
</gene>
<dbReference type="RefSeq" id="XP_069230153.1">
    <property type="nucleotide sequence ID" value="XM_069372808.1"/>
</dbReference>
<evidence type="ECO:0000256" key="10">
    <source>
        <dbReference type="ARBA" id="ARBA00023002"/>
    </source>
</evidence>
<dbReference type="GO" id="GO:0005737">
    <property type="term" value="C:cytoplasm"/>
    <property type="evidence" value="ECO:0007669"/>
    <property type="project" value="UniProtKB-SubCell"/>
</dbReference>
<evidence type="ECO:0000256" key="5">
    <source>
        <dbReference type="ARBA" id="ARBA00021374"/>
    </source>
</evidence>
<dbReference type="InterPro" id="IPR033886">
    <property type="entry name" value="DHOD_1A"/>
</dbReference>
<dbReference type="InterPro" id="IPR023359">
    <property type="entry name" value="Dihydro_DH_chainA_dom2"/>
</dbReference>
<keyword evidence="9 11" id="KW-0665">Pyrimidine biosynthesis</keyword>
<reference evidence="13 14" key="1">
    <citation type="journal article" date="2020" name="Microbiol. Resour. Announc.">
        <title>Draft Genome Sequence of a Cladosporium Species Isolated from the Mesophotic Ascidian Didemnum maculosum.</title>
        <authorList>
            <person name="Gioti A."/>
            <person name="Siaperas R."/>
            <person name="Nikolaivits E."/>
            <person name="Le Goff G."/>
            <person name="Ouazzani J."/>
            <person name="Kotoulas G."/>
            <person name="Topakas E."/>
        </authorList>
    </citation>
    <scope>NUCLEOTIDE SEQUENCE [LARGE SCALE GENOMIC DNA]</scope>
    <source>
        <strain evidence="13 14">TM138-S3</strain>
    </source>
</reference>
<keyword evidence="7 11" id="KW-0285">Flavoprotein</keyword>
<keyword evidence="6 11" id="KW-0963">Cytoplasm</keyword>
<keyword evidence="10 11" id="KW-0560">Oxidoreductase</keyword>
<dbReference type="Gene3D" id="2.30.26.10">
    <property type="entry name" value="Dihydroorotate Dehydrogenase A, chain A, domain 2"/>
    <property type="match status" value="1"/>
</dbReference>
<dbReference type="GO" id="GO:1990663">
    <property type="term" value="F:dihydroorotate dehydrogenase (fumarate) activity"/>
    <property type="evidence" value="ECO:0007669"/>
    <property type="project" value="UniProtKB-EC"/>
</dbReference>
<sequence>MPLPPINPPVINSANPWATTLSDLQTLYDSPFTGAVTTRTSLLDGFDHDPSIHQFAFFDPTTHTPSQPNNQPASPTMQTATLNTLGYSPHPLSYYLTAIRTITTSHHNPTKPFIISITGPPKDILTAYQQITALQALLPTTPLAAELNLSCPNIPSLPPPAYSLPSLLSYLTLLAPSRAHSPVPLGLKIPPYTYADQFTTLVSALKSTAPRCCVDFLTATNTLGSALLLSPTPSSSPGAPALASASGAGTGGLAGSPLHALALGNVRILRGLLDAEEGLRGVEIIGVGGVRDLQGAERMRAVGARVVGVGSALGSEGVGVFERVCGGRVDAKARL</sequence>
<comment type="pathway">
    <text evidence="3 11">Pyrimidine metabolism; UMP biosynthesis via de novo pathway.</text>
</comment>
<comment type="similarity">
    <text evidence="4 11">Belongs to the dihydroorotate dehydrogenase family. Type 1 subfamily.</text>
</comment>
<dbReference type="PANTHER" id="PTHR48109:SF1">
    <property type="entry name" value="DIHYDROOROTATE DEHYDROGENASE (FUMARATE)"/>
    <property type="match status" value="1"/>
</dbReference>
<evidence type="ECO:0000256" key="11">
    <source>
        <dbReference type="RuleBase" id="RU364042"/>
    </source>
</evidence>
<dbReference type="GeneID" id="96005646"/>
<evidence type="ECO:0000313" key="14">
    <source>
        <dbReference type="Proteomes" id="UP000803884"/>
    </source>
</evidence>
<comment type="caution">
    <text evidence="13">The sequence shown here is derived from an EMBL/GenBank/DDBJ whole genome shotgun (WGS) entry which is preliminary data.</text>
</comment>
<evidence type="ECO:0000256" key="7">
    <source>
        <dbReference type="ARBA" id="ARBA00022630"/>
    </source>
</evidence>
<comment type="subcellular location">
    <subcellularLocation>
        <location evidence="2 11">Cytoplasm</location>
    </subcellularLocation>
</comment>
<dbReference type="Pfam" id="PF01180">
    <property type="entry name" value="DHO_dh"/>
    <property type="match status" value="1"/>
</dbReference>
<dbReference type="GO" id="GO:0006207">
    <property type="term" value="P:'de novo' pyrimidine nucleobase biosynthetic process"/>
    <property type="evidence" value="ECO:0007669"/>
    <property type="project" value="TreeGrafter"/>
</dbReference>
<evidence type="ECO:0000256" key="9">
    <source>
        <dbReference type="ARBA" id="ARBA00022975"/>
    </source>
</evidence>
<protein>
    <recommendedName>
        <fullName evidence="5 11">Dihydroorotate dehydrogenase (fumarate)</fullName>
        <ecNumber evidence="11">1.3.98.1</ecNumber>
    </recommendedName>
    <alternativeName>
        <fullName evidence="11">Dihydroorotate oxidase</fullName>
    </alternativeName>
</protein>
<organism evidence="13 14">
    <name type="scientific">Cladosporium halotolerans</name>
    <dbReference type="NCBI Taxonomy" id="1052096"/>
    <lineage>
        <taxon>Eukaryota</taxon>
        <taxon>Fungi</taxon>
        <taxon>Dikarya</taxon>
        <taxon>Ascomycota</taxon>
        <taxon>Pezizomycotina</taxon>
        <taxon>Dothideomycetes</taxon>
        <taxon>Dothideomycetidae</taxon>
        <taxon>Cladosporiales</taxon>
        <taxon>Cladosporiaceae</taxon>
        <taxon>Cladosporium</taxon>
    </lineage>
</organism>
<evidence type="ECO:0000256" key="4">
    <source>
        <dbReference type="ARBA" id="ARBA00008008"/>
    </source>
</evidence>
<dbReference type="Gene3D" id="3.20.20.70">
    <property type="entry name" value="Aldolase class I"/>
    <property type="match status" value="1"/>
</dbReference>
<dbReference type="Proteomes" id="UP000803884">
    <property type="component" value="Unassembled WGS sequence"/>
</dbReference>
<evidence type="ECO:0000259" key="12">
    <source>
        <dbReference type="Pfam" id="PF01180"/>
    </source>
</evidence>
<comment type="cofactor">
    <cofactor evidence="1 11">
        <name>FMN</name>
        <dbReference type="ChEBI" id="CHEBI:58210"/>
    </cofactor>
</comment>
<comment type="catalytic activity">
    <reaction evidence="11">
        <text>(S)-dihydroorotate + fumarate = orotate + succinate</text>
        <dbReference type="Rhea" id="RHEA:30059"/>
        <dbReference type="ChEBI" id="CHEBI:29806"/>
        <dbReference type="ChEBI" id="CHEBI:30031"/>
        <dbReference type="ChEBI" id="CHEBI:30839"/>
        <dbReference type="ChEBI" id="CHEBI:30864"/>
        <dbReference type="EC" id="1.3.98.1"/>
    </reaction>
</comment>
<evidence type="ECO:0000256" key="3">
    <source>
        <dbReference type="ARBA" id="ARBA00004725"/>
    </source>
</evidence>
<evidence type="ECO:0000256" key="1">
    <source>
        <dbReference type="ARBA" id="ARBA00001917"/>
    </source>
</evidence>
<dbReference type="PANTHER" id="PTHR48109">
    <property type="entry name" value="DIHYDROOROTATE DEHYDROGENASE (QUINONE), MITOCHONDRIAL-RELATED"/>
    <property type="match status" value="1"/>
</dbReference>
<comment type="function">
    <text evidence="11">Catalyzes the conversion of dihydroorotate to orotate with fumarate as the electron acceptor.</text>
</comment>
<evidence type="ECO:0000256" key="8">
    <source>
        <dbReference type="ARBA" id="ARBA00022643"/>
    </source>
</evidence>
<name>A0AB34KPH1_9PEZI</name>
<accession>A0AB34KPH1</accession>
<comment type="subunit">
    <text evidence="11">Homodimer.</text>
</comment>
<dbReference type="InterPro" id="IPR013785">
    <property type="entry name" value="Aldolase_TIM"/>
</dbReference>
<dbReference type="InterPro" id="IPR005720">
    <property type="entry name" value="Dihydroorotate_DH_cat"/>
</dbReference>
<evidence type="ECO:0000313" key="13">
    <source>
        <dbReference type="EMBL" id="KAL1587048.1"/>
    </source>
</evidence>
<evidence type="ECO:0000256" key="2">
    <source>
        <dbReference type="ARBA" id="ARBA00004496"/>
    </source>
</evidence>
<dbReference type="AlphaFoldDB" id="A0AB34KPH1"/>
<evidence type="ECO:0000256" key="6">
    <source>
        <dbReference type="ARBA" id="ARBA00022490"/>
    </source>
</evidence>
<dbReference type="EMBL" id="JAAQHG020000012">
    <property type="protein sequence ID" value="KAL1587048.1"/>
    <property type="molecule type" value="Genomic_DNA"/>
</dbReference>
<feature type="domain" description="Dihydroorotate dehydrogenase catalytic" evidence="12">
    <location>
        <begin position="60"/>
        <end position="325"/>
    </location>
</feature>
<dbReference type="CDD" id="cd04741">
    <property type="entry name" value="DHOD_1A_like"/>
    <property type="match status" value="1"/>
</dbReference>
<dbReference type="SUPFAM" id="SSF51395">
    <property type="entry name" value="FMN-linked oxidoreductases"/>
    <property type="match status" value="1"/>
</dbReference>
<dbReference type="InterPro" id="IPR050074">
    <property type="entry name" value="DHO_dehydrogenase"/>
</dbReference>
<dbReference type="EC" id="1.3.98.1" evidence="11"/>
<dbReference type="GO" id="GO:0006221">
    <property type="term" value="P:pyrimidine nucleotide biosynthetic process"/>
    <property type="evidence" value="ECO:0007669"/>
    <property type="project" value="UniProtKB-KW"/>
</dbReference>
<proteinExistence type="inferred from homology"/>
<keyword evidence="14" id="KW-1185">Reference proteome</keyword>
<keyword evidence="8 11" id="KW-0288">FMN</keyword>